<dbReference type="InterPro" id="IPR003594">
    <property type="entry name" value="HATPase_dom"/>
</dbReference>
<sequence>MLKKLKRKFILIVMVLVGAVLIGVLGMSMYSSYANQRSIISGALDRNLDGELNSVPTIGGMTAPQEDSAHGRTMLALTVEVSSDGVVLQSSEGPVYINSSVLSQVVDAALNSGQKEGYDGSIHVSWKAKAIGGGAVRIAIVDTTDADFTFQSMIVRNLEIVALGLLLMFAITWFLADWALKPVSVAWEQQKSFIADASHELKTPLAVISANNEILERAKDIPAESRRWIKSNVEEANHMKGLVNDLLQLARADECIAGLASAMRIEPISLSEMVEQSALEFDAVAFENWNDISTTVQDGIVINADREWMERLIRILIENACKYASPKTTISVSLARQGQRVVYSVNNRGAVIDPQELPHVFDRFYRSDKARSRTKSEGGFGLGLAIAKATAEAHGGSISVTSNEQAGTTFTVVL</sequence>
<evidence type="ECO:0000256" key="2">
    <source>
        <dbReference type="ARBA" id="ARBA00001968"/>
    </source>
</evidence>
<dbReference type="Pfam" id="PF02518">
    <property type="entry name" value="HATPase_c"/>
    <property type="match status" value="1"/>
</dbReference>
<dbReference type="InterPro" id="IPR004358">
    <property type="entry name" value="Sig_transdc_His_kin-like_C"/>
</dbReference>
<dbReference type="GO" id="GO:0000155">
    <property type="term" value="F:phosphorelay sensor kinase activity"/>
    <property type="evidence" value="ECO:0007669"/>
    <property type="project" value="InterPro"/>
</dbReference>
<keyword evidence="6" id="KW-0808">Transferase</keyword>
<dbReference type="InterPro" id="IPR036890">
    <property type="entry name" value="HATPase_C_sf"/>
</dbReference>
<evidence type="ECO:0000256" key="3">
    <source>
        <dbReference type="ARBA" id="ARBA00004236"/>
    </source>
</evidence>
<evidence type="ECO:0000313" key="14">
    <source>
        <dbReference type="EMBL" id="SER39397.1"/>
    </source>
</evidence>
<dbReference type="EMBL" id="FOGP01000002">
    <property type="protein sequence ID" value="SER39397.1"/>
    <property type="molecule type" value="Genomic_DNA"/>
</dbReference>
<dbReference type="FunFam" id="3.30.565.10:FF:000006">
    <property type="entry name" value="Sensor histidine kinase WalK"/>
    <property type="match status" value="1"/>
</dbReference>
<reference evidence="15 16" key="2">
    <citation type="submission" date="2016-10" db="EMBL/GenBank/DDBJ databases">
        <authorList>
            <person name="Varghese N."/>
            <person name="Submissions S."/>
        </authorList>
    </citation>
    <scope>NUCLEOTIDE SEQUENCE [LARGE SCALE GENOMIC DNA]</scope>
    <source>
        <strain evidence="15">KHGC19</strain>
        <strain evidence="13 16">WCP15</strain>
    </source>
</reference>
<dbReference type="InterPro" id="IPR050351">
    <property type="entry name" value="BphY/WalK/GraS-like"/>
</dbReference>
<dbReference type="SUPFAM" id="SSF47384">
    <property type="entry name" value="Homodimeric domain of signal transducing histidine kinase"/>
    <property type="match status" value="1"/>
</dbReference>
<proteinExistence type="predicted"/>
<dbReference type="GO" id="GO:0005886">
    <property type="term" value="C:plasma membrane"/>
    <property type="evidence" value="ECO:0007669"/>
    <property type="project" value="UniProtKB-SubCell"/>
</dbReference>
<evidence type="ECO:0000256" key="11">
    <source>
        <dbReference type="SAM" id="Phobius"/>
    </source>
</evidence>
<evidence type="ECO:0000259" key="12">
    <source>
        <dbReference type="PROSITE" id="PS50109"/>
    </source>
</evidence>
<feature type="domain" description="Histidine kinase" evidence="12">
    <location>
        <begin position="196"/>
        <end position="414"/>
    </location>
</feature>
<dbReference type="AlphaFoldDB" id="A0A1H9NUE9"/>
<evidence type="ECO:0000256" key="7">
    <source>
        <dbReference type="ARBA" id="ARBA00022777"/>
    </source>
</evidence>
<evidence type="ECO:0000256" key="10">
    <source>
        <dbReference type="ARBA" id="ARBA00039401"/>
    </source>
</evidence>
<evidence type="ECO:0000313" key="15">
    <source>
        <dbReference type="Proteomes" id="UP000199128"/>
    </source>
</evidence>
<dbReference type="GO" id="GO:0005509">
    <property type="term" value="F:calcium ion binding"/>
    <property type="evidence" value="ECO:0007669"/>
    <property type="project" value="UniProtKB-ARBA"/>
</dbReference>
<reference evidence="14" key="1">
    <citation type="submission" date="2016-10" db="EMBL/GenBank/DDBJ databases">
        <authorList>
            <person name="de Groot N.N."/>
        </authorList>
    </citation>
    <scope>NUCLEOTIDE SEQUENCE [LARGE SCALE GENOMIC DNA]</scope>
    <source>
        <strain evidence="14">KHGC19</strain>
    </source>
</reference>
<evidence type="ECO:0000256" key="5">
    <source>
        <dbReference type="ARBA" id="ARBA00022553"/>
    </source>
</evidence>
<dbReference type="GO" id="GO:0004721">
    <property type="term" value="F:phosphoprotein phosphatase activity"/>
    <property type="evidence" value="ECO:0007669"/>
    <property type="project" value="TreeGrafter"/>
</dbReference>
<keyword evidence="11" id="KW-0812">Transmembrane</keyword>
<evidence type="ECO:0000256" key="1">
    <source>
        <dbReference type="ARBA" id="ARBA00000085"/>
    </source>
</evidence>
<keyword evidence="5" id="KW-0597">Phosphoprotein</keyword>
<dbReference type="Pfam" id="PF00512">
    <property type="entry name" value="HisKA"/>
    <property type="match status" value="1"/>
</dbReference>
<evidence type="ECO:0000256" key="8">
    <source>
        <dbReference type="ARBA" id="ARBA00023012"/>
    </source>
</evidence>
<organism evidence="14 15">
    <name type="scientific">Parafannyhessea umbonata</name>
    <dbReference type="NCBI Taxonomy" id="604330"/>
    <lineage>
        <taxon>Bacteria</taxon>
        <taxon>Bacillati</taxon>
        <taxon>Actinomycetota</taxon>
        <taxon>Coriobacteriia</taxon>
        <taxon>Coriobacteriales</taxon>
        <taxon>Atopobiaceae</taxon>
        <taxon>Parafannyhessea</taxon>
    </lineage>
</organism>
<feature type="transmembrane region" description="Helical" evidence="11">
    <location>
        <begin position="9"/>
        <end position="30"/>
    </location>
</feature>
<evidence type="ECO:0000313" key="13">
    <source>
        <dbReference type="EMBL" id="SEH57840.1"/>
    </source>
</evidence>
<protein>
    <recommendedName>
        <fullName evidence="10">Sensor-like histidine kinase SenX3</fullName>
        <ecNumber evidence="4">2.7.13.3</ecNumber>
    </recommendedName>
</protein>
<feature type="transmembrane region" description="Helical" evidence="11">
    <location>
        <begin position="160"/>
        <end position="180"/>
    </location>
</feature>
<keyword evidence="9 11" id="KW-0472">Membrane</keyword>
<evidence type="ECO:0000256" key="6">
    <source>
        <dbReference type="ARBA" id="ARBA00022679"/>
    </source>
</evidence>
<dbReference type="FunFam" id="1.10.287.130:FF:000001">
    <property type="entry name" value="Two-component sensor histidine kinase"/>
    <property type="match status" value="1"/>
</dbReference>
<gene>
    <name evidence="14" type="ORF">SAMN05216446_0579</name>
    <name evidence="13" type="ORF">SAMN05216447_10634</name>
</gene>
<dbReference type="GO" id="GO:0016036">
    <property type="term" value="P:cellular response to phosphate starvation"/>
    <property type="evidence" value="ECO:0007669"/>
    <property type="project" value="TreeGrafter"/>
</dbReference>
<dbReference type="SMART" id="SM00388">
    <property type="entry name" value="HisKA"/>
    <property type="match status" value="1"/>
</dbReference>
<comment type="catalytic activity">
    <reaction evidence="1">
        <text>ATP + protein L-histidine = ADP + protein N-phospho-L-histidine.</text>
        <dbReference type="EC" id="2.7.13.3"/>
    </reaction>
</comment>
<dbReference type="InterPro" id="IPR036097">
    <property type="entry name" value="HisK_dim/P_sf"/>
</dbReference>
<accession>A0A1H9NUE9</accession>
<dbReference type="PROSITE" id="PS50109">
    <property type="entry name" value="HIS_KIN"/>
    <property type="match status" value="1"/>
</dbReference>
<dbReference type="CDD" id="cd00075">
    <property type="entry name" value="HATPase"/>
    <property type="match status" value="1"/>
</dbReference>
<comment type="subcellular location">
    <subcellularLocation>
        <location evidence="3">Cell membrane</location>
    </subcellularLocation>
</comment>
<comment type="cofactor">
    <cofactor evidence="2">
        <name>a divalent metal cation</name>
        <dbReference type="ChEBI" id="CHEBI:60240"/>
    </cofactor>
</comment>
<dbReference type="PRINTS" id="PR00344">
    <property type="entry name" value="BCTRLSENSOR"/>
</dbReference>
<dbReference type="EC" id="2.7.13.3" evidence="4"/>
<dbReference type="Gene3D" id="1.10.287.130">
    <property type="match status" value="1"/>
</dbReference>
<evidence type="ECO:0000313" key="16">
    <source>
        <dbReference type="Proteomes" id="UP000199135"/>
    </source>
</evidence>
<evidence type="ECO:0000256" key="9">
    <source>
        <dbReference type="ARBA" id="ARBA00023136"/>
    </source>
</evidence>
<dbReference type="Gene3D" id="3.30.565.10">
    <property type="entry name" value="Histidine kinase-like ATPase, C-terminal domain"/>
    <property type="match status" value="1"/>
</dbReference>
<keyword evidence="16" id="KW-1185">Reference proteome</keyword>
<dbReference type="PANTHER" id="PTHR45453:SF1">
    <property type="entry name" value="PHOSPHATE REGULON SENSOR PROTEIN PHOR"/>
    <property type="match status" value="1"/>
</dbReference>
<keyword evidence="11" id="KW-1133">Transmembrane helix</keyword>
<dbReference type="SUPFAM" id="SSF55874">
    <property type="entry name" value="ATPase domain of HSP90 chaperone/DNA topoisomerase II/histidine kinase"/>
    <property type="match status" value="1"/>
</dbReference>
<evidence type="ECO:0000256" key="4">
    <source>
        <dbReference type="ARBA" id="ARBA00012438"/>
    </source>
</evidence>
<keyword evidence="8" id="KW-0902">Two-component regulatory system</keyword>
<dbReference type="CDD" id="cd00082">
    <property type="entry name" value="HisKA"/>
    <property type="match status" value="1"/>
</dbReference>
<dbReference type="InterPro" id="IPR005467">
    <property type="entry name" value="His_kinase_dom"/>
</dbReference>
<name>A0A1H9NUE9_9ACTN</name>
<dbReference type="RefSeq" id="WP_078686779.1">
    <property type="nucleotide sequence ID" value="NZ_FNWT01000006.1"/>
</dbReference>
<dbReference type="InterPro" id="IPR003661">
    <property type="entry name" value="HisK_dim/P_dom"/>
</dbReference>
<dbReference type="SMART" id="SM00387">
    <property type="entry name" value="HATPase_c"/>
    <property type="match status" value="1"/>
</dbReference>
<dbReference type="PANTHER" id="PTHR45453">
    <property type="entry name" value="PHOSPHATE REGULON SENSOR PROTEIN PHOR"/>
    <property type="match status" value="1"/>
</dbReference>
<dbReference type="EMBL" id="FNWT01000006">
    <property type="protein sequence ID" value="SEH57840.1"/>
    <property type="molecule type" value="Genomic_DNA"/>
</dbReference>
<dbReference type="Proteomes" id="UP000199135">
    <property type="component" value="Unassembled WGS sequence"/>
</dbReference>
<dbReference type="Proteomes" id="UP000199128">
    <property type="component" value="Unassembled WGS sequence"/>
</dbReference>
<keyword evidence="7 14" id="KW-0418">Kinase</keyword>